<keyword evidence="2" id="KW-0067">ATP-binding</keyword>
<dbReference type="Pfam" id="PF02661">
    <property type="entry name" value="Fic"/>
    <property type="match status" value="1"/>
</dbReference>
<organism evidence="4 5">
    <name type="scientific">Thalassolituus maritimus</name>
    <dbReference type="NCBI Taxonomy" id="484498"/>
    <lineage>
        <taxon>Bacteria</taxon>
        <taxon>Pseudomonadati</taxon>
        <taxon>Pseudomonadota</taxon>
        <taxon>Gammaproteobacteria</taxon>
        <taxon>Oceanospirillales</taxon>
        <taxon>Oceanospirillaceae</taxon>
        <taxon>Thalassolituus</taxon>
    </lineage>
</organism>
<name>A0A1N7JXG6_9GAMM</name>
<sequence>MNQRWIWQNSQWTEFYWDNDVLQPLLRECHKRIGLLQGKQSVSSNSEDQALDTLLQNLLASSAIEGEELNASSVRSSLARHLGISEAEPYPVSDRSEGLAELLIDALTNLDSPLTQERLCYWQKLLFPESVLSITQKIRVGQLRGPEPMQVVSGRLDRQKVHFEAPPRDGLESQLQHFCDWFNQGADCQDTDPLLRAATAHLWFVTLHPFDDGNGRLTRAITDMALAQSDSQSVRLFAMSVAILDMRSEYYNALETAQWHRDDERGSDITEWCQWFLKTLLTSVNNAINQIDRTIVKARFWQTFRDMPLSAEQRRVLNRLLDGGPKGFEHGISAAQYQKVAKVSKATATRHLADLVAKGCIQRLPGGGRSTRYSLPSSEISL</sequence>
<dbReference type="PANTHER" id="PTHR13504">
    <property type="entry name" value="FIDO DOMAIN-CONTAINING PROTEIN DDB_G0283145"/>
    <property type="match status" value="1"/>
</dbReference>
<proteinExistence type="predicted"/>
<dbReference type="SUPFAM" id="SSF140931">
    <property type="entry name" value="Fic-like"/>
    <property type="match status" value="1"/>
</dbReference>
<dbReference type="STRING" id="484498.SAMN05421686_102236"/>
<dbReference type="AlphaFoldDB" id="A0A1N7JXG6"/>
<feature type="domain" description="Fido" evidence="3">
    <location>
        <begin position="114"/>
        <end position="278"/>
    </location>
</feature>
<dbReference type="InterPro" id="IPR036390">
    <property type="entry name" value="WH_DNA-bd_sf"/>
</dbReference>
<feature type="active site" evidence="1">
    <location>
        <position position="208"/>
    </location>
</feature>
<keyword evidence="5" id="KW-1185">Reference proteome</keyword>
<accession>A0A1N7JXG6</accession>
<protein>
    <submittedName>
        <fullName evidence="4">Fic family protein</fullName>
    </submittedName>
</protein>
<feature type="binding site" evidence="2">
    <location>
        <begin position="250"/>
        <end position="251"/>
    </location>
    <ligand>
        <name>ATP</name>
        <dbReference type="ChEBI" id="CHEBI:30616"/>
    </ligand>
</feature>
<dbReference type="InterPro" id="IPR040198">
    <property type="entry name" value="Fido_containing"/>
</dbReference>
<dbReference type="Gene3D" id="1.10.3290.10">
    <property type="entry name" value="Fido-like domain"/>
    <property type="match status" value="1"/>
</dbReference>
<gene>
    <name evidence="4" type="ORF">SAMN05421686_102236</name>
</gene>
<dbReference type="Gene3D" id="1.10.10.10">
    <property type="entry name" value="Winged helix-like DNA-binding domain superfamily/Winged helix DNA-binding domain"/>
    <property type="match status" value="1"/>
</dbReference>
<evidence type="ECO:0000256" key="2">
    <source>
        <dbReference type="PIRSR" id="PIRSR640198-2"/>
    </source>
</evidence>
<evidence type="ECO:0000313" key="4">
    <source>
        <dbReference type="EMBL" id="SIS54039.1"/>
    </source>
</evidence>
<dbReference type="InterPro" id="IPR003812">
    <property type="entry name" value="Fido"/>
</dbReference>
<dbReference type="PANTHER" id="PTHR13504:SF33">
    <property type="entry name" value="FIC FAMILY PROTEIN"/>
    <property type="match status" value="1"/>
</dbReference>
<dbReference type="Pfam" id="PF13776">
    <property type="entry name" value="DUF4172"/>
    <property type="match status" value="1"/>
</dbReference>
<dbReference type="PROSITE" id="PS51459">
    <property type="entry name" value="FIDO"/>
    <property type="match status" value="1"/>
</dbReference>
<dbReference type="InterPro" id="IPR025230">
    <property type="entry name" value="DUF4172"/>
</dbReference>
<reference evidence="5" key="1">
    <citation type="submission" date="2017-01" db="EMBL/GenBank/DDBJ databases">
        <authorList>
            <person name="Varghese N."/>
            <person name="Submissions S."/>
        </authorList>
    </citation>
    <scope>NUCLEOTIDE SEQUENCE [LARGE SCALE GENOMIC DNA]</scope>
    <source>
        <strain evidence="5">DSM 24913</strain>
    </source>
</reference>
<evidence type="ECO:0000313" key="5">
    <source>
        <dbReference type="Proteomes" id="UP000185639"/>
    </source>
</evidence>
<keyword evidence="2" id="KW-0547">Nucleotide-binding</keyword>
<dbReference type="EMBL" id="FTOH01000002">
    <property type="protein sequence ID" value="SIS54039.1"/>
    <property type="molecule type" value="Genomic_DNA"/>
</dbReference>
<dbReference type="GO" id="GO:0005524">
    <property type="term" value="F:ATP binding"/>
    <property type="evidence" value="ECO:0007669"/>
    <property type="project" value="UniProtKB-KW"/>
</dbReference>
<dbReference type="InterPro" id="IPR036388">
    <property type="entry name" value="WH-like_DNA-bd_sf"/>
</dbReference>
<dbReference type="OrthoDB" id="9807853at2"/>
<dbReference type="SUPFAM" id="SSF46785">
    <property type="entry name" value="Winged helix' DNA-binding domain"/>
    <property type="match status" value="1"/>
</dbReference>
<feature type="binding site" evidence="2">
    <location>
        <begin position="212"/>
        <end position="219"/>
    </location>
    <ligand>
        <name>ATP</name>
        <dbReference type="ChEBI" id="CHEBI:30616"/>
    </ligand>
</feature>
<evidence type="ECO:0000256" key="1">
    <source>
        <dbReference type="PIRSR" id="PIRSR640198-1"/>
    </source>
</evidence>
<evidence type="ECO:0000259" key="3">
    <source>
        <dbReference type="PROSITE" id="PS51459"/>
    </source>
</evidence>
<dbReference type="InterPro" id="IPR036597">
    <property type="entry name" value="Fido-like_dom_sf"/>
</dbReference>
<dbReference type="RefSeq" id="WP_076514375.1">
    <property type="nucleotide sequence ID" value="NZ_FTOH01000002.1"/>
</dbReference>
<dbReference type="Proteomes" id="UP000185639">
    <property type="component" value="Unassembled WGS sequence"/>
</dbReference>